<evidence type="ECO:0000256" key="9">
    <source>
        <dbReference type="ARBA" id="ARBA00023125"/>
    </source>
</evidence>
<keyword evidence="2" id="KW-0963">Cytoplasm</keyword>
<keyword evidence="4" id="KW-0547">Nucleotide-binding</keyword>
<evidence type="ECO:0000256" key="3">
    <source>
        <dbReference type="ARBA" id="ARBA00022737"/>
    </source>
</evidence>
<dbReference type="Proteomes" id="UP001164305">
    <property type="component" value="Chromosome"/>
</dbReference>
<dbReference type="SUPFAM" id="SSF52540">
    <property type="entry name" value="P-loop containing nucleoside triphosphate hydrolases"/>
    <property type="match status" value="1"/>
</dbReference>
<keyword evidence="15" id="KW-1185">Reference proteome</keyword>
<dbReference type="RefSeq" id="WP_263593595.1">
    <property type="nucleotide sequence ID" value="NZ_CP107020.1"/>
</dbReference>
<dbReference type="EMBL" id="CP107020">
    <property type="protein sequence ID" value="UYG16382.1"/>
    <property type="molecule type" value="Genomic_DNA"/>
</dbReference>
<keyword evidence="3" id="KW-0677">Repeat</keyword>
<accession>A0ABY6FZU2</accession>
<name>A0ABY6FZU2_9MICO</name>
<dbReference type="Gene3D" id="3.40.50.300">
    <property type="entry name" value="P-loop containing nucleotide triphosphate hydrolases"/>
    <property type="match status" value="1"/>
</dbReference>
<protein>
    <recommendedName>
        <fullName evidence="12">UvrABC system protein A</fullName>
    </recommendedName>
    <alternativeName>
        <fullName evidence="13">Excinuclease ABC subunit A</fullName>
    </alternativeName>
</protein>
<evidence type="ECO:0000256" key="5">
    <source>
        <dbReference type="ARBA" id="ARBA00022763"/>
    </source>
</evidence>
<evidence type="ECO:0000256" key="6">
    <source>
        <dbReference type="ARBA" id="ARBA00022769"/>
    </source>
</evidence>
<organism evidence="14 15">
    <name type="scientific">Brachybacterium huguangmaarense</name>
    <dbReference type="NCBI Taxonomy" id="1652028"/>
    <lineage>
        <taxon>Bacteria</taxon>
        <taxon>Bacillati</taxon>
        <taxon>Actinomycetota</taxon>
        <taxon>Actinomycetes</taxon>
        <taxon>Micrococcales</taxon>
        <taxon>Dermabacteraceae</taxon>
        <taxon>Brachybacterium</taxon>
    </lineage>
</organism>
<evidence type="ECO:0000256" key="10">
    <source>
        <dbReference type="ARBA" id="ARBA00023204"/>
    </source>
</evidence>
<comment type="similarity">
    <text evidence="11">Belongs to the ABC transporter superfamily. UvrA family.</text>
</comment>
<evidence type="ECO:0000256" key="8">
    <source>
        <dbReference type="ARBA" id="ARBA00022881"/>
    </source>
</evidence>
<evidence type="ECO:0000313" key="15">
    <source>
        <dbReference type="Proteomes" id="UP001164305"/>
    </source>
</evidence>
<sequence length="92" mass="9444">MLDEPTTGLHPSDVDRITTLFADLLDAGATLVVIEHNLRVVARADHVIDIGPGAGVDGGCVVFTGTPAALVRDEASLTGRALALAAQGRQSL</sequence>
<evidence type="ECO:0000256" key="1">
    <source>
        <dbReference type="ARBA" id="ARBA00004496"/>
    </source>
</evidence>
<evidence type="ECO:0000256" key="11">
    <source>
        <dbReference type="ARBA" id="ARBA00038000"/>
    </source>
</evidence>
<evidence type="ECO:0000256" key="7">
    <source>
        <dbReference type="ARBA" id="ARBA00022840"/>
    </source>
</evidence>
<reference evidence="14" key="1">
    <citation type="submission" date="2022-10" db="EMBL/GenBank/DDBJ databases">
        <title>Whole-Genome Sequencing of Brachybacterium huguangmaarense BRM-3, Isolated from Betula schmidtii.</title>
        <authorList>
            <person name="Haam D."/>
        </authorList>
    </citation>
    <scope>NUCLEOTIDE SEQUENCE</scope>
    <source>
        <strain evidence="14">BRM-3</strain>
    </source>
</reference>
<evidence type="ECO:0000256" key="4">
    <source>
        <dbReference type="ARBA" id="ARBA00022741"/>
    </source>
</evidence>
<dbReference type="InterPro" id="IPR027417">
    <property type="entry name" value="P-loop_NTPase"/>
</dbReference>
<dbReference type="PANTHER" id="PTHR43152">
    <property type="entry name" value="UVRABC SYSTEM PROTEIN A"/>
    <property type="match status" value="1"/>
</dbReference>
<evidence type="ECO:0000256" key="2">
    <source>
        <dbReference type="ARBA" id="ARBA00022490"/>
    </source>
</evidence>
<evidence type="ECO:0000256" key="13">
    <source>
        <dbReference type="ARBA" id="ARBA00042156"/>
    </source>
</evidence>
<comment type="subcellular location">
    <subcellularLocation>
        <location evidence="1">Cytoplasm</location>
    </subcellularLocation>
</comment>
<keyword evidence="5" id="KW-0227">DNA damage</keyword>
<keyword evidence="7" id="KW-0067">ATP-binding</keyword>
<keyword evidence="6" id="KW-0228">DNA excision</keyword>
<dbReference type="PANTHER" id="PTHR43152:SF3">
    <property type="entry name" value="UVRABC SYSTEM PROTEIN A"/>
    <property type="match status" value="1"/>
</dbReference>
<keyword evidence="10" id="KW-0234">DNA repair</keyword>
<evidence type="ECO:0000313" key="14">
    <source>
        <dbReference type="EMBL" id="UYG16382.1"/>
    </source>
</evidence>
<keyword evidence="8" id="KW-0267">Excision nuclease</keyword>
<proteinExistence type="inferred from homology"/>
<keyword evidence="9" id="KW-0238">DNA-binding</keyword>
<evidence type="ECO:0000256" key="12">
    <source>
        <dbReference type="ARBA" id="ARBA00039316"/>
    </source>
</evidence>
<gene>
    <name evidence="14" type="ORF">BRM3_12320</name>
</gene>